<organism evidence="1 2">
    <name type="scientific">Tritrichomonas musculus</name>
    <dbReference type="NCBI Taxonomy" id="1915356"/>
    <lineage>
        <taxon>Eukaryota</taxon>
        <taxon>Metamonada</taxon>
        <taxon>Parabasalia</taxon>
        <taxon>Tritrichomonadida</taxon>
        <taxon>Tritrichomonadidae</taxon>
        <taxon>Tritrichomonas</taxon>
    </lineage>
</organism>
<dbReference type="InterPro" id="IPR032675">
    <property type="entry name" value="LRR_dom_sf"/>
</dbReference>
<dbReference type="PANTHER" id="PTHR45661">
    <property type="entry name" value="SURFACE ANTIGEN"/>
    <property type="match status" value="1"/>
</dbReference>
<proteinExistence type="predicted"/>
<name>A0ABR2HAL5_9EUKA</name>
<protein>
    <submittedName>
        <fullName evidence="1">Uncharacterized protein</fullName>
    </submittedName>
</protein>
<dbReference type="Proteomes" id="UP001470230">
    <property type="component" value="Unassembled WGS sequence"/>
</dbReference>
<gene>
    <name evidence="1" type="ORF">M9Y10_025140</name>
</gene>
<comment type="caution">
    <text evidence="1">The sequence shown here is derived from an EMBL/GenBank/DDBJ whole genome shotgun (WGS) entry which is preliminary data.</text>
</comment>
<dbReference type="InterPro" id="IPR026906">
    <property type="entry name" value="LRR_5"/>
</dbReference>
<dbReference type="Gene3D" id="3.80.10.10">
    <property type="entry name" value="Ribonuclease Inhibitor"/>
    <property type="match status" value="2"/>
</dbReference>
<evidence type="ECO:0000313" key="2">
    <source>
        <dbReference type="Proteomes" id="UP001470230"/>
    </source>
</evidence>
<dbReference type="EMBL" id="JAPFFF010000035">
    <property type="protein sequence ID" value="KAK8843285.1"/>
    <property type="molecule type" value="Genomic_DNA"/>
</dbReference>
<keyword evidence="2" id="KW-1185">Reference proteome</keyword>
<dbReference type="Pfam" id="PF13306">
    <property type="entry name" value="LRR_5"/>
    <property type="match status" value="1"/>
</dbReference>
<accession>A0ABR2HAL5</accession>
<sequence length="663" mass="77601">MDFKQYFDHKKELNREILALYEDDNNSHAKEFIDFIKKEKIEENIEELRIFLRIFSETVSNHHKTKNIINIIKDVLSPFVEKIKASFSNLEIFNLFSNNKFILLILFELKVLAIEEPITAILRWKRDVNNTKFCHFFYPELKNHLDENDQKIIEDELKEIDPNILTNFSEKRQEGENDSYICKLIRQDSTIEFISYVNRKVVSINEKINHSIFETNPFLIENEPSLIEYSAFCGSIEIFQYLRLNGADMNPSLWTYAIHSNNPSIIHLLEEFNPLSNMNDAIKESIKCHHNEITNYLLDTFDYANDELIDSCFCFDNFSNLPNNFYDDKDRLCKKLCEFNCLSLFKDFMNEHKYENKTCLLYSMFDAAFKKNRLDIINYLLPKIPNVRNDFSNNTQITTIDFSSKEMRHRLFIFLGCTSLTYVKLPSSIYYIDQKSFNGCTSLVKVIIPSSIVEIDSFAFDGCYSLTEVIFDESIALKDLNLELGSIGHFAFRNCKSLKEFKVPPSITKIKEFAFENCSSLSKVLIHQSVIFIGNNAFANCSNIKIDELEIPSSLKNIGFNIFYNDESLSKISDIFIIYDIPQITALEFVEEYCNDDKDKINVFCLLPDINYRLNEKIGIMKLKAPCKIDEMRSIINKDSDIFNIFPTIDLGEFHRFSYESYL</sequence>
<evidence type="ECO:0000313" key="1">
    <source>
        <dbReference type="EMBL" id="KAK8843285.1"/>
    </source>
</evidence>
<dbReference type="InterPro" id="IPR053139">
    <property type="entry name" value="Surface_bspA-like"/>
</dbReference>
<dbReference type="SUPFAM" id="SSF48403">
    <property type="entry name" value="Ankyrin repeat"/>
    <property type="match status" value="1"/>
</dbReference>
<reference evidence="1 2" key="1">
    <citation type="submission" date="2024-04" db="EMBL/GenBank/DDBJ databases">
        <title>Tritrichomonas musculus Genome.</title>
        <authorList>
            <person name="Alves-Ferreira E."/>
            <person name="Grigg M."/>
            <person name="Lorenzi H."/>
            <person name="Galac M."/>
        </authorList>
    </citation>
    <scope>NUCLEOTIDE SEQUENCE [LARGE SCALE GENOMIC DNA]</scope>
    <source>
        <strain evidence="1 2">EAF2021</strain>
    </source>
</reference>
<dbReference type="PANTHER" id="PTHR45661:SF3">
    <property type="entry name" value="IG-LIKE DOMAIN-CONTAINING PROTEIN"/>
    <property type="match status" value="1"/>
</dbReference>
<dbReference type="InterPro" id="IPR036770">
    <property type="entry name" value="Ankyrin_rpt-contain_sf"/>
</dbReference>
<dbReference type="SUPFAM" id="SSF52058">
    <property type="entry name" value="L domain-like"/>
    <property type="match status" value="1"/>
</dbReference>